<accession>A0A9P7MRC1</accession>
<organism evidence="2 3">
    <name type="scientific">Claviceps arundinis</name>
    <dbReference type="NCBI Taxonomy" id="1623583"/>
    <lineage>
        <taxon>Eukaryota</taxon>
        <taxon>Fungi</taxon>
        <taxon>Dikarya</taxon>
        <taxon>Ascomycota</taxon>
        <taxon>Pezizomycotina</taxon>
        <taxon>Sordariomycetes</taxon>
        <taxon>Hypocreomycetidae</taxon>
        <taxon>Hypocreales</taxon>
        <taxon>Clavicipitaceae</taxon>
        <taxon>Claviceps</taxon>
    </lineage>
</organism>
<proteinExistence type="predicted"/>
<protein>
    <submittedName>
        <fullName evidence="2">Uncharacterized protein</fullName>
    </submittedName>
</protein>
<sequence>MDSEDIGFENIDSSGQPTPTKKISKRKLAAQQKGDNFELVKLPSRKPTISQLPDDPVALFHRFCPEHLVERWVSWTNSRAAHRLSNATMRLAHKL</sequence>
<gene>
    <name evidence="2" type="ORF">E4U56_002274</name>
</gene>
<evidence type="ECO:0000256" key="1">
    <source>
        <dbReference type="SAM" id="MobiDB-lite"/>
    </source>
</evidence>
<evidence type="ECO:0000313" key="3">
    <source>
        <dbReference type="Proteomes" id="UP000784919"/>
    </source>
</evidence>
<comment type="caution">
    <text evidence="2">The sequence shown here is derived from an EMBL/GenBank/DDBJ whole genome shotgun (WGS) entry which is preliminary data.</text>
</comment>
<dbReference type="Proteomes" id="UP000784919">
    <property type="component" value="Unassembled WGS sequence"/>
</dbReference>
<feature type="region of interest" description="Disordered" evidence="1">
    <location>
        <begin position="1"/>
        <end position="29"/>
    </location>
</feature>
<dbReference type="AlphaFoldDB" id="A0A9P7MRC1"/>
<reference evidence="2" key="1">
    <citation type="journal article" date="2020" name="bioRxiv">
        <title>Whole genome comparisons of ergot fungi reveals the divergence and evolution of species within the genus Claviceps are the result of varying mechanisms driving genome evolution and host range expansion.</title>
        <authorList>
            <person name="Wyka S.A."/>
            <person name="Mondo S.J."/>
            <person name="Liu M."/>
            <person name="Dettman J."/>
            <person name="Nalam V."/>
            <person name="Broders K.D."/>
        </authorList>
    </citation>
    <scope>NUCLEOTIDE SEQUENCE</scope>
    <source>
        <strain evidence="2">CCC 1102</strain>
    </source>
</reference>
<dbReference type="EMBL" id="SRPS01000171">
    <property type="protein sequence ID" value="KAG5964391.1"/>
    <property type="molecule type" value="Genomic_DNA"/>
</dbReference>
<evidence type="ECO:0000313" key="2">
    <source>
        <dbReference type="EMBL" id="KAG5964391.1"/>
    </source>
</evidence>
<name>A0A9P7MRC1_9HYPO</name>
<feature type="compositionally biased region" description="Polar residues" evidence="1">
    <location>
        <begin position="11"/>
        <end position="21"/>
    </location>
</feature>